<dbReference type="InterPro" id="IPR004368">
    <property type="entry name" value="TIF_IF1"/>
</dbReference>
<comment type="similarity">
    <text evidence="1">Belongs to the IF-1 family.</text>
</comment>
<dbReference type="FunFam" id="2.40.50.140:FF:000002">
    <property type="entry name" value="Translation initiation factor IF-1"/>
    <property type="match status" value="1"/>
</dbReference>
<dbReference type="AlphaFoldDB" id="A0A381PF92"/>
<protein>
    <recommendedName>
        <fullName evidence="4">S1-like domain-containing protein</fullName>
    </recommendedName>
</protein>
<dbReference type="PROSITE" id="PS50832">
    <property type="entry name" value="S1_IF1_TYPE"/>
    <property type="match status" value="1"/>
</dbReference>
<evidence type="ECO:0000256" key="1">
    <source>
        <dbReference type="ARBA" id="ARBA00010939"/>
    </source>
</evidence>
<dbReference type="NCBIfam" id="TIGR00008">
    <property type="entry name" value="infA"/>
    <property type="match status" value="1"/>
</dbReference>
<dbReference type="GO" id="GO:0043022">
    <property type="term" value="F:ribosome binding"/>
    <property type="evidence" value="ECO:0007669"/>
    <property type="project" value="TreeGrafter"/>
</dbReference>
<name>A0A381PF92_9ZZZZ</name>
<dbReference type="Gene3D" id="2.40.50.140">
    <property type="entry name" value="Nucleic acid-binding proteins"/>
    <property type="match status" value="1"/>
</dbReference>
<dbReference type="GO" id="GO:0003743">
    <property type="term" value="F:translation initiation factor activity"/>
    <property type="evidence" value="ECO:0007669"/>
    <property type="project" value="UniProtKB-KW"/>
</dbReference>
<organism evidence="5">
    <name type="scientific">marine metagenome</name>
    <dbReference type="NCBI Taxonomy" id="408172"/>
    <lineage>
        <taxon>unclassified sequences</taxon>
        <taxon>metagenomes</taxon>
        <taxon>ecological metagenomes</taxon>
    </lineage>
</organism>
<dbReference type="CDD" id="cd04451">
    <property type="entry name" value="S1_IF1"/>
    <property type="match status" value="1"/>
</dbReference>
<gene>
    <name evidence="5" type="ORF">METZ01_LOCUS18525</name>
</gene>
<dbReference type="InterPro" id="IPR012340">
    <property type="entry name" value="NA-bd_OB-fold"/>
</dbReference>
<keyword evidence="2" id="KW-0396">Initiation factor</keyword>
<dbReference type="GO" id="GO:0005829">
    <property type="term" value="C:cytosol"/>
    <property type="evidence" value="ECO:0007669"/>
    <property type="project" value="TreeGrafter"/>
</dbReference>
<sequence>MFRVEVEIGDGAHEVLAHVSGKMRMHFIKILPGDVVTLEISPYDLSRGRIVYRQK</sequence>
<feature type="domain" description="S1-like" evidence="4">
    <location>
        <begin position="13"/>
        <end position="55"/>
    </location>
</feature>
<proteinExistence type="inferred from homology"/>
<dbReference type="EMBL" id="UINC01000965">
    <property type="protein sequence ID" value="SUZ65671.1"/>
    <property type="molecule type" value="Genomic_DNA"/>
</dbReference>
<dbReference type="GO" id="GO:0003723">
    <property type="term" value="F:RNA binding"/>
    <property type="evidence" value="ECO:0007669"/>
    <property type="project" value="InterPro"/>
</dbReference>
<keyword evidence="3" id="KW-0648">Protein biosynthesis</keyword>
<dbReference type="InterPro" id="IPR006196">
    <property type="entry name" value="RNA-binding_domain_S1_IF1"/>
</dbReference>
<dbReference type="PANTHER" id="PTHR33370:SF1">
    <property type="entry name" value="TRANSLATION INITIATION FACTOR IF-1, CHLOROPLASTIC"/>
    <property type="match status" value="1"/>
</dbReference>
<dbReference type="PANTHER" id="PTHR33370">
    <property type="entry name" value="TRANSLATION INITIATION FACTOR IF-1, CHLOROPLASTIC"/>
    <property type="match status" value="1"/>
</dbReference>
<accession>A0A381PF92</accession>
<evidence type="ECO:0000313" key="5">
    <source>
        <dbReference type="EMBL" id="SUZ65671.1"/>
    </source>
</evidence>
<evidence type="ECO:0000256" key="3">
    <source>
        <dbReference type="ARBA" id="ARBA00022917"/>
    </source>
</evidence>
<evidence type="ECO:0000259" key="4">
    <source>
        <dbReference type="PROSITE" id="PS50832"/>
    </source>
</evidence>
<dbReference type="SUPFAM" id="SSF50249">
    <property type="entry name" value="Nucleic acid-binding proteins"/>
    <property type="match status" value="1"/>
</dbReference>
<evidence type="ECO:0000256" key="2">
    <source>
        <dbReference type="ARBA" id="ARBA00022540"/>
    </source>
</evidence>
<dbReference type="Pfam" id="PF01176">
    <property type="entry name" value="eIF-1a"/>
    <property type="match status" value="1"/>
</dbReference>
<reference evidence="5" key="1">
    <citation type="submission" date="2018-05" db="EMBL/GenBank/DDBJ databases">
        <authorList>
            <person name="Lanie J.A."/>
            <person name="Ng W.-L."/>
            <person name="Kazmierczak K.M."/>
            <person name="Andrzejewski T.M."/>
            <person name="Davidsen T.M."/>
            <person name="Wayne K.J."/>
            <person name="Tettelin H."/>
            <person name="Glass J.I."/>
            <person name="Rusch D."/>
            <person name="Podicherti R."/>
            <person name="Tsui H.-C.T."/>
            <person name="Winkler M.E."/>
        </authorList>
    </citation>
    <scope>NUCLEOTIDE SEQUENCE</scope>
</reference>